<evidence type="ECO:0000313" key="2">
    <source>
        <dbReference type="EMBL" id="MBU3837839.1"/>
    </source>
</evidence>
<protein>
    <submittedName>
        <fullName evidence="2">Uncharacterized protein</fullName>
    </submittedName>
</protein>
<gene>
    <name evidence="2" type="ORF">H9777_05910</name>
</gene>
<proteinExistence type="predicted"/>
<dbReference type="EMBL" id="JAHLFW010000052">
    <property type="protein sequence ID" value="MBU3837839.1"/>
    <property type="molecule type" value="Genomic_DNA"/>
</dbReference>
<name>A0A948WWP7_9BACT</name>
<organism evidence="2 3">
    <name type="scientific">Candidatus Phocaeicola faecigallinarum</name>
    <dbReference type="NCBI Taxonomy" id="2838732"/>
    <lineage>
        <taxon>Bacteria</taxon>
        <taxon>Pseudomonadati</taxon>
        <taxon>Bacteroidota</taxon>
        <taxon>Bacteroidia</taxon>
        <taxon>Bacteroidales</taxon>
        <taxon>Bacteroidaceae</taxon>
        <taxon>Phocaeicola</taxon>
    </lineage>
</organism>
<comment type="caution">
    <text evidence="2">The sequence shown here is derived from an EMBL/GenBank/DDBJ whole genome shotgun (WGS) entry which is preliminary data.</text>
</comment>
<evidence type="ECO:0000313" key="3">
    <source>
        <dbReference type="Proteomes" id="UP000783796"/>
    </source>
</evidence>
<reference evidence="2" key="2">
    <citation type="submission" date="2021-04" db="EMBL/GenBank/DDBJ databases">
        <authorList>
            <person name="Gilroy R."/>
        </authorList>
    </citation>
    <scope>NUCLEOTIDE SEQUENCE</scope>
    <source>
        <strain evidence="2">G4-2901</strain>
    </source>
</reference>
<accession>A0A948WWP7</accession>
<keyword evidence="1" id="KW-0175">Coiled coil</keyword>
<reference evidence="2" key="1">
    <citation type="journal article" date="2021" name="PeerJ">
        <title>Extensive microbial diversity within the chicken gut microbiome revealed by metagenomics and culture.</title>
        <authorList>
            <person name="Gilroy R."/>
            <person name="Ravi A."/>
            <person name="Getino M."/>
            <person name="Pursley I."/>
            <person name="Horton D.L."/>
            <person name="Alikhan N.F."/>
            <person name="Baker D."/>
            <person name="Gharbi K."/>
            <person name="Hall N."/>
            <person name="Watson M."/>
            <person name="Adriaenssens E.M."/>
            <person name="Foster-Nyarko E."/>
            <person name="Jarju S."/>
            <person name="Secka A."/>
            <person name="Antonio M."/>
            <person name="Oren A."/>
            <person name="Chaudhuri R.R."/>
            <person name="La Ragione R."/>
            <person name="Hildebrand F."/>
            <person name="Pallen M.J."/>
        </authorList>
    </citation>
    <scope>NUCLEOTIDE SEQUENCE</scope>
    <source>
        <strain evidence="2">G4-2901</strain>
    </source>
</reference>
<dbReference type="Proteomes" id="UP000783796">
    <property type="component" value="Unassembled WGS sequence"/>
</dbReference>
<feature type="coiled-coil region" evidence="1">
    <location>
        <begin position="23"/>
        <end position="64"/>
    </location>
</feature>
<evidence type="ECO:0000256" key="1">
    <source>
        <dbReference type="SAM" id="Coils"/>
    </source>
</evidence>
<sequence length="97" mass="11437">MTEEDKNLLNSFEGKLRHVLFLYDEEKKENAILKQSIADKDSEIQVLLSKIKELETRYANLKMARMISVNDNEIRDTKQRLTRLVREVDKCIALLNK</sequence>
<dbReference type="AlphaFoldDB" id="A0A948WWP7"/>